<evidence type="ECO:0000256" key="5">
    <source>
        <dbReference type="ARBA" id="ARBA00022679"/>
    </source>
</evidence>
<name>A0A9D1EQ90_9FIRM</name>
<dbReference type="EMBL" id="DVIQ01000009">
    <property type="protein sequence ID" value="HIS30265.1"/>
    <property type="molecule type" value="Genomic_DNA"/>
</dbReference>
<dbReference type="Pfam" id="PF02518">
    <property type="entry name" value="HATPase_c"/>
    <property type="match status" value="1"/>
</dbReference>
<keyword evidence="8" id="KW-0812">Transmembrane</keyword>
<dbReference type="AlphaFoldDB" id="A0A9D1EQ90"/>
<dbReference type="GO" id="GO:0005886">
    <property type="term" value="C:plasma membrane"/>
    <property type="evidence" value="ECO:0007669"/>
    <property type="project" value="TreeGrafter"/>
</dbReference>
<evidence type="ECO:0000313" key="10">
    <source>
        <dbReference type="EMBL" id="HIS30265.1"/>
    </source>
</evidence>
<dbReference type="GO" id="GO:0004721">
    <property type="term" value="F:phosphoprotein phosphatase activity"/>
    <property type="evidence" value="ECO:0007669"/>
    <property type="project" value="TreeGrafter"/>
</dbReference>
<dbReference type="SUPFAM" id="SSF55874">
    <property type="entry name" value="ATPase domain of HSP90 chaperone/DNA topoisomerase II/histidine kinase"/>
    <property type="match status" value="1"/>
</dbReference>
<dbReference type="EC" id="2.7.13.3" evidence="3"/>
<evidence type="ECO:0000256" key="2">
    <source>
        <dbReference type="ARBA" id="ARBA00004370"/>
    </source>
</evidence>
<comment type="caution">
    <text evidence="10">The sequence shown here is derived from an EMBL/GenBank/DDBJ whole genome shotgun (WGS) entry which is preliminary data.</text>
</comment>
<sequence length="411" mass="45847">MIRSLRIKLIAVSMLSLFLVLLAIIGTVNILNYLDILQDAQDTLTILAENQGRFPESYEDIEYPSDPLSPEVPYESRYFSVLVSYDGEILSTDTGRIAAIDEATAMEYARRVFESGKTGGFLSNYRFVTHSEGSDVRIIFLDCGRSLTTFRTFLLTSVSISLVGMLAVLLLLILFSGRLFRPVIESYEKQRQFITDAGHELKTPLAIIGADAEVLEMEIGESEWLQDIRSQVTRLASLTNDLIYLSRMEEQQHQLQTIDLPFSELVEETARSFQTLAKTQGKEYSIRIHPMLSVRGDEKALRQLVSILLDNAVKYSPPGGNISLSLDRQGKSVRLLVENSVEQISADTLEHMFDRFYRADQSRNSQTGGYGIGLSVARAVVAAHRGKITAFSKNPDSISILAVFPSAIKGK</sequence>
<keyword evidence="5" id="KW-0808">Transferase</keyword>
<dbReference type="InterPro" id="IPR003594">
    <property type="entry name" value="HATPase_dom"/>
</dbReference>
<proteinExistence type="predicted"/>
<keyword evidence="7" id="KW-0902">Two-component regulatory system</keyword>
<keyword evidence="4" id="KW-0597">Phosphoprotein</keyword>
<dbReference type="InterPro" id="IPR036890">
    <property type="entry name" value="HATPase_C_sf"/>
</dbReference>
<dbReference type="PRINTS" id="PR00344">
    <property type="entry name" value="BCTRLSENSOR"/>
</dbReference>
<dbReference type="SUPFAM" id="SSF47384">
    <property type="entry name" value="Homodimeric domain of signal transducing histidine kinase"/>
    <property type="match status" value="1"/>
</dbReference>
<dbReference type="GO" id="GO:0000155">
    <property type="term" value="F:phosphorelay sensor kinase activity"/>
    <property type="evidence" value="ECO:0007669"/>
    <property type="project" value="InterPro"/>
</dbReference>
<dbReference type="Proteomes" id="UP000823935">
    <property type="component" value="Unassembled WGS sequence"/>
</dbReference>
<dbReference type="InterPro" id="IPR050351">
    <property type="entry name" value="BphY/WalK/GraS-like"/>
</dbReference>
<evidence type="ECO:0000313" key="11">
    <source>
        <dbReference type="Proteomes" id="UP000823935"/>
    </source>
</evidence>
<reference evidence="10" key="2">
    <citation type="journal article" date="2021" name="PeerJ">
        <title>Extensive microbial diversity within the chicken gut microbiome revealed by metagenomics and culture.</title>
        <authorList>
            <person name="Gilroy R."/>
            <person name="Ravi A."/>
            <person name="Getino M."/>
            <person name="Pursley I."/>
            <person name="Horton D.L."/>
            <person name="Alikhan N.F."/>
            <person name="Baker D."/>
            <person name="Gharbi K."/>
            <person name="Hall N."/>
            <person name="Watson M."/>
            <person name="Adriaenssens E.M."/>
            <person name="Foster-Nyarko E."/>
            <person name="Jarju S."/>
            <person name="Secka A."/>
            <person name="Antonio M."/>
            <person name="Oren A."/>
            <person name="Chaudhuri R.R."/>
            <person name="La Ragione R."/>
            <person name="Hildebrand F."/>
            <person name="Pallen M.J."/>
        </authorList>
    </citation>
    <scope>NUCLEOTIDE SEQUENCE</scope>
    <source>
        <strain evidence="10">CHK190-19873</strain>
    </source>
</reference>
<reference evidence="10" key="1">
    <citation type="submission" date="2020-10" db="EMBL/GenBank/DDBJ databases">
        <authorList>
            <person name="Gilroy R."/>
        </authorList>
    </citation>
    <scope>NUCLEOTIDE SEQUENCE</scope>
    <source>
        <strain evidence="10">CHK190-19873</strain>
    </source>
</reference>
<feature type="transmembrane region" description="Helical" evidence="8">
    <location>
        <begin position="153"/>
        <end position="175"/>
    </location>
</feature>
<dbReference type="PANTHER" id="PTHR45453">
    <property type="entry name" value="PHOSPHATE REGULON SENSOR PROTEIN PHOR"/>
    <property type="match status" value="1"/>
</dbReference>
<evidence type="ECO:0000256" key="4">
    <source>
        <dbReference type="ARBA" id="ARBA00022553"/>
    </source>
</evidence>
<evidence type="ECO:0000256" key="6">
    <source>
        <dbReference type="ARBA" id="ARBA00022777"/>
    </source>
</evidence>
<evidence type="ECO:0000256" key="8">
    <source>
        <dbReference type="SAM" id="Phobius"/>
    </source>
</evidence>
<protein>
    <recommendedName>
        <fullName evidence="3">histidine kinase</fullName>
        <ecNumber evidence="3">2.7.13.3</ecNumber>
    </recommendedName>
</protein>
<dbReference type="Gene3D" id="1.10.287.130">
    <property type="match status" value="1"/>
</dbReference>
<keyword evidence="6" id="KW-0418">Kinase</keyword>
<dbReference type="InterPro" id="IPR036097">
    <property type="entry name" value="HisK_dim/P_sf"/>
</dbReference>
<evidence type="ECO:0000256" key="1">
    <source>
        <dbReference type="ARBA" id="ARBA00000085"/>
    </source>
</evidence>
<dbReference type="GO" id="GO:0016036">
    <property type="term" value="P:cellular response to phosphate starvation"/>
    <property type="evidence" value="ECO:0007669"/>
    <property type="project" value="TreeGrafter"/>
</dbReference>
<dbReference type="InterPro" id="IPR005467">
    <property type="entry name" value="His_kinase_dom"/>
</dbReference>
<dbReference type="InterPro" id="IPR003661">
    <property type="entry name" value="HisK_dim/P_dom"/>
</dbReference>
<evidence type="ECO:0000259" key="9">
    <source>
        <dbReference type="PROSITE" id="PS50109"/>
    </source>
</evidence>
<dbReference type="Gene3D" id="3.30.565.10">
    <property type="entry name" value="Histidine kinase-like ATPase, C-terminal domain"/>
    <property type="match status" value="1"/>
</dbReference>
<dbReference type="InterPro" id="IPR004358">
    <property type="entry name" value="Sig_transdc_His_kin-like_C"/>
</dbReference>
<dbReference type="Pfam" id="PF00512">
    <property type="entry name" value="HisKA"/>
    <property type="match status" value="1"/>
</dbReference>
<dbReference type="SMART" id="SM00387">
    <property type="entry name" value="HATPase_c"/>
    <property type="match status" value="1"/>
</dbReference>
<comment type="catalytic activity">
    <reaction evidence="1">
        <text>ATP + protein L-histidine = ADP + protein N-phospho-L-histidine.</text>
        <dbReference type="EC" id="2.7.13.3"/>
    </reaction>
</comment>
<keyword evidence="8" id="KW-1133">Transmembrane helix</keyword>
<dbReference type="CDD" id="cd00082">
    <property type="entry name" value="HisKA"/>
    <property type="match status" value="1"/>
</dbReference>
<dbReference type="SMART" id="SM00388">
    <property type="entry name" value="HisKA"/>
    <property type="match status" value="1"/>
</dbReference>
<comment type="subcellular location">
    <subcellularLocation>
        <location evidence="2">Membrane</location>
    </subcellularLocation>
</comment>
<keyword evidence="8" id="KW-0472">Membrane</keyword>
<feature type="domain" description="Histidine kinase" evidence="9">
    <location>
        <begin position="196"/>
        <end position="408"/>
    </location>
</feature>
<feature type="transmembrane region" description="Helical" evidence="8">
    <location>
        <begin position="12"/>
        <end position="34"/>
    </location>
</feature>
<evidence type="ECO:0000256" key="7">
    <source>
        <dbReference type="ARBA" id="ARBA00023012"/>
    </source>
</evidence>
<dbReference type="FunFam" id="3.30.565.10:FF:000006">
    <property type="entry name" value="Sensor histidine kinase WalK"/>
    <property type="match status" value="1"/>
</dbReference>
<dbReference type="PANTHER" id="PTHR45453:SF1">
    <property type="entry name" value="PHOSPHATE REGULON SENSOR PROTEIN PHOR"/>
    <property type="match status" value="1"/>
</dbReference>
<gene>
    <name evidence="10" type="ORF">IAB44_01760</name>
</gene>
<accession>A0A9D1EQ90</accession>
<organism evidence="10 11">
    <name type="scientific">Candidatus Limivivens intestinipullorum</name>
    <dbReference type="NCBI Taxonomy" id="2840858"/>
    <lineage>
        <taxon>Bacteria</taxon>
        <taxon>Bacillati</taxon>
        <taxon>Bacillota</taxon>
        <taxon>Clostridia</taxon>
        <taxon>Lachnospirales</taxon>
        <taxon>Lachnospiraceae</taxon>
        <taxon>Lachnospiraceae incertae sedis</taxon>
        <taxon>Candidatus Limivivens</taxon>
    </lineage>
</organism>
<dbReference type="PROSITE" id="PS50109">
    <property type="entry name" value="HIS_KIN"/>
    <property type="match status" value="1"/>
</dbReference>
<evidence type="ECO:0000256" key="3">
    <source>
        <dbReference type="ARBA" id="ARBA00012438"/>
    </source>
</evidence>